<protein>
    <recommendedName>
        <fullName evidence="4">CDP-diacylglycerol--serine O-phosphatidyltransferase</fullName>
    </recommendedName>
</protein>
<organism evidence="2 3">
    <name type="scientific">Massilia atriviolacea</name>
    <dbReference type="NCBI Taxonomy" id="2495579"/>
    <lineage>
        <taxon>Bacteria</taxon>
        <taxon>Pseudomonadati</taxon>
        <taxon>Pseudomonadota</taxon>
        <taxon>Betaproteobacteria</taxon>
        <taxon>Burkholderiales</taxon>
        <taxon>Oxalobacteraceae</taxon>
        <taxon>Telluria group</taxon>
        <taxon>Massilia</taxon>
    </lineage>
</organism>
<dbReference type="InterPro" id="IPR043130">
    <property type="entry name" value="CDP-OH_PTrfase_TM_dom"/>
</dbReference>
<feature type="transmembrane region" description="Helical" evidence="1">
    <location>
        <begin position="12"/>
        <end position="29"/>
    </location>
</feature>
<reference evidence="2 3" key="1">
    <citation type="submission" date="2018-12" db="EMBL/GenBank/DDBJ databases">
        <authorList>
            <person name="Yang E."/>
        </authorList>
    </citation>
    <scope>NUCLEOTIDE SEQUENCE [LARGE SCALE GENOMIC DNA]</scope>
    <source>
        <strain evidence="2 3">SOD</strain>
    </source>
</reference>
<keyword evidence="1" id="KW-0812">Transmembrane</keyword>
<keyword evidence="1" id="KW-0472">Membrane</keyword>
<feature type="transmembrane region" description="Helical" evidence="1">
    <location>
        <begin position="73"/>
        <end position="90"/>
    </location>
</feature>
<dbReference type="AlphaFoldDB" id="A0A430HTN4"/>
<evidence type="ECO:0000313" key="2">
    <source>
        <dbReference type="EMBL" id="RSZ60897.1"/>
    </source>
</evidence>
<feature type="transmembrane region" description="Helical" evidence="1">
    <location>
        <begin position="162"/>
        <end position="178"/>
    </location>
</feature>
<dbReference type="Proteomes" id="UP000278085">
    <property type="component" value="Unassembled WGS sequence"/>
</dbReference>
<proteinExistence type="predicted"/>
<dbReference type="GO" id="GO:0016020">
    <property type="term" value="C:membrane"/>
    <property type="evidence" value="ECO:0007669"/>
    <property type="project" value="InterPro"/>
</dbReference>
<dbReference type="GO" id="GO:0008654">
    <property type="term" value="P:phospholipid biosynthetic process"/>
    <property type="evidence" value="ECO:0007669"/>
    <property type="project" value="InterPro"/>
</dbReference>
<evidence type="ECO:0008006" key="4">
    <source>
        <dbReference type="Google" id="ProtNLM"/>
    </source>
</evidence>
<sequence>MLVIAYLNLPNAITLIGMLFALASISLALQGALAFSLAALLLAGVCDLLDGAVARRTARTEQQRQFGQALDSLVDVLSFGVAPCAFLYALQGTPSYSLHVCAFLYLAAAVLRLSYFSVHGLAEEAAGKGNGKYYTGMPVTYAAFLLPASVALASLLPWQAGWEWLGCAWLLAVGSLFVSRMPFKKPSGKAYAGCLLVLLGLCGALVYRGSVA</sequence>
<accession>A0A430HTN4</accession>
<feature type="transmembrane region" description="Helical" evidence="1">
    <location>
        <begin position="139"/>
        <end position="156"/>
    </location>
</feature>
<dbReference type="EMBL" id="RXLQ01000001">
    <property type="protein sequence ID" value="RSZ60897.1"/>
    <property type="molecule type" value="Genomic_DNA"/>
</dbReference>
<gene>
    <name evidence="2" type="ORF">EJB06_01805</name>
</gene>
<keyword evidence="1" id="KW-1133">Transmembrane helix</keyword>
<keyword evidence="3" id="KW-1185">Reference proteome</keyword>
<evidence type="ECO:0000256" key="1">
    <source>
        <dbReference type="SAM" id="Phobius"/>
    </source>
</evidence>
<dbReference type="InterPro" id="IPR000462">
    <property type="entry name" value="CDP-OH_P_trans"/>
</dbReference>
<comment type="caution">
    <text evidence="2">The sequence shown here is derived from an EMBL/GenBank/DDBJ whole genome shotgun (WGS) entry which is preliminary data.</text>
</comment>
<feature type="transmembrane region" description="Helical" evidence="1">
    <location>
        <begin position="190"/>
        <end position="207"/>
    </location>
</feature>
<feature type="transmembrane region" description="Helical" evidence="1">
    <location>
        <begin position="35"/>
        <end position="53"/>
    </location>
</feature>
<dbReference type="RefSeq" id="WP_126072281.1">
    <property type="nucleotide sequence ID" value="NZ_CP051166.1"/>
</dbReference>
<dbReference type="Gene3D" id="1.20.120.1760">
    <property type="match status" value="1"/>
</dbReference>
<evidence type="ECO:0000313" key="3">
    <source>
        <dbReference type="Proteomes" id="UP000278085"/>
    </source>
</evidence>
<feature type="transmembrane region" description="Helical" evidence="1">
    <location>
        <begin position="96"/>
        <end position="118"/>
    </location>
</feature>
<dbReference type="GO" id="GO:0016780">
    <property type="term" value="F:phosphotransferase activity, for other substituted phosphate groups"/>
    <property type="evidence" value="ECO:0007669"/>
    <property type="project" value="InterPro"/>
</dbReference>
<dbReference type="OrthoDB" id="9777147at2"/>
<name>A0A430HTN4_9BURK</name>
<dbReference type="Pfam" id="PF01066">
    <property type="entry name" value="CDP-OH_P_transf"/>
    <property type="match status" value="1"/>
</dbReference>